<evidence type="ECO:0000313" key="3">
    <source>
        <dbReference type="Proteomes" id="UP000188318"/>
    </source>
</evidence>
<evidence type="ECO:0000313" key="2">
    <source>
        <dbReference type="EMBL" id="OOF90441.1"/>
    </source>
</evidence>
<accession>A0A1R3R7I3</accession>
<dbReference type="Proteomes" id="UP000188318">
    <property type="component" value="Unassembled WGS sequence"/>
</dbReference>
<dbReference type="VEuPathDB" id="FungiDB:ASPCADRAFT_211986"/>
<keyword evidence="3" id="KW-1185">Reference proteome</keyword>
<protein>
    <submittedName>
        <fullName evidence="2">Uncharacterized protein</fullName>
    </submittedName>
</protein>
<evidence type="ECO:0000256" key="1">
    <source>
        <dbReference type="SAM" id="MobiDB-lite"/>
    </source>
</evidence>
<dbReference type="EMBL" id="KV907521">
    <property type="protein sequence ID" value="OOF90441.1"/>
    <property type="molecule type" value="Genomic_DNA"/>
</dbReference>
<name>A0A1R3R7I3_ASPC5</name>
<sequence>MSELTTIYDVVGPGPNPQCGSQTLVQARSRASEHGIRQPKPEIEHWPNGSRAKACS</sequence>
<organism evidence="2 3">
    <name type="scientific">Aspergillus carbonarius (strain ITEM 5010)</name>
    <dbReference type="NCBI Taxonomy" id="602072"/>
    <lineage>
        <taxon>Eukaryota</taxon>
        <taxon>Fungi</taxon>
        <taxon>Dikarya</taxon>
        <taxon>Ascomycota</taxon>
        <taxon>Pezizomycotina</taxon>
        <taxon>Eurotiomycetes</taxon>
        <taxon>Eurotiomycetidae</taxon>
        <taxon>Eurotiales</taxon>
        <taxon>Aspergillaceae</taxon>
        <taxon>Aspergillus</taxon>
        <taxon>Aspergillus subgen. Circumdati</taxon>
    </lineage>
</organism>
<gene>
    <name evidence="2" type="ORF">ASPCADRAFT_211986</name>
</gene>
<feature type="compositionally biased region" description="Basic and acidic residues" evidence="1">
    <location>
        <begin position="30"/>
        <end position="45"/>
    </location>
</feature>
<proteinExistence type="predicted"/>
<feature type="region of interest" description="Disordered" evidence="1">
    <location>
        <begin position="26"/>
        <end position="56"/>
    </location>
</feature>
<dbReference type="OrthoDB" id="5607at2759"/>
<reference evidence="3" key="1">
    <citation type="journal article" date="2017" name="Genome Biol.">
        <title>Comparative genomics reveals high biological diversity and specific adaptations in the industrially and medically important fungal genus Aspergillus.</title>
        <authorList>
            <person name="de Vries R.P."/>
            <person name="Riley R."/>
            <person name="Wiebenga A."/>
            <person name="Aguilar-Osorio G."/>
            <person name="Amillis S."/>
            <person name="Uchima C.A."/>
            <person name="Anderluh G."/>
            <person name="Asadollahi M."/>
            <person name="Askin M."/>
            <person name="Barry K."/>
            <person name="Battaglia E."/>
            <person name="Bayram O."/>
            <person name="Benocci T."/>
            <person name="Braus-Stromeyer S.A."/>
            <person name="Caldana C."/>
            <person name="Canovas D."/>
            <person name="Cerqueira G.C."/>
            <person name="Chen F."/>
            <person name="Chen W."/>
            <person name="Choi C."/>
            <person name="Clum A."/>
            <person name="Dos Santos R.A."/>
            <person name="Damasio A.R."/>
            <person name="Diallinas G."/>
            <person name="Emri T."/>
            <person name="Fekete E."/>
            <person name="Flipphi M."/>
            <person name="Freyberg S."/>
            <person name="Gallo A."/>
            <person name="Gournas C."/>
            <person name="Habgood R."/>
            <person name="Hainaut M."/>
            <person name="Harispe M.L."/>
            <person name="Henrissat B."/>
            <person name="Hilden K.S."/>
            <person name="Hope R."/>
            <person name="Hossain A."/>
            <person name="Karabika E."/>
            <person name="Karaffa L."/>
            <person name="Karanyi Z."/>
            <person name="Krasevec N."/>
            <person name="Kuo A."/>
            <person name="Kusch H."/>
            <person name="LaButti K."/>
            <person name="Lagendijk E.L."/>
            <person name="Lapidus A."/>
            <person name="Levasseur A."/>
            <person name="Lindquist E."/>
            <person name="Lipzen A."/>
            <person name="Logrieco A.F."/>
            <person name="MacCabe A."/>
            <person name="Maekelae M.R."/>
            <person name="Malavazi I."/>
            <person name="Melin P."/>
            <person name="Meyer V."/>
            <person name="Mielnichuk N."/>
            <person name="Miskei M."/>
            <person name="Molnar A.P."/>
            <person name="Mule G."/>
            <person name="Ngan C.Y."/>
            <person name="Orejas M."/>
            <person name="Orosz E."/>
            <person name="Ouedraogo J.P."/>
            <person name="Overkamp K.M."/>
            <person name="Park H.-S."/>
            <person name="Perrone G."/>
            <person name="Piumi F."/>
            <person name="Punt P.J."/>
            <person name="Ram A.F."/>
            <person name="Ramon A."/>
            <person name="Rauscher S."/>
            <person name="Record E."/>
            <person name="Riano-Pachon D.M."/>
            <person name="Robert V."/>
            <person name="Roehrig J."/>
            <person name="Ruller R."/>
            <person name="Salamov A."/>
            <person name="Salih N.S."/>
            <person name="Samson R.A."/>
            <person name="Sandor E."/>
            <person name="Sanguinetti M."/>
            <person name="Schuetze T."/>
            <person name="Sepcic K."/>
            <person name="Shelest E."/>
            <person name="Sherlock G."/>
            <person name="Sophianopoulou V."/>
            <person name="Squina F.M."/>
            <person name="Sun H."/>
            <person name="Susca A."/>
            <person name="Todd R.B."/>
            <person name="Tsang A."/>
            <person name="Unkles S.E."/>
            <person name="van de Wiele N."/>
            <person name="van Rossen-Uffink D."/>
            <person name="Oliveira J.V."/>
            <person name="Vesth T.C."/>
            <person name="Visser J."/>
            <person name="Yu J.-H."/>
            <person name="Zhou M."/>
            <person name="Andersen M.R."/>
            <person name="Archer D.B."/>
            <person name="Baker S.E."/>
            <person name="Benoit I."/>
            <person name="Brakhage A.A."/>
            <person name="Braus G.H."/>
            <person name="Fischer R."/>
            <person name="Frisvad J.C."/>
            <person name="Goldman G.H."/>
            <person name="Houbraken J."/>
            <person name="Oakley B."/>
            <person name="Pocsi I."/>
            <person name="Scazzocchio C."/>
            <person name="Seiboth B."/>
            <person name="vanKuyk P.A."/>
            <person name="Wortman J."/>
            <person name="Dyer P.S."/>
            <person name="Grigoriev I.V."/>
        </authorList>
    </citation>
    <scope>NUCLEOTIDE SEQUENCE [LARGE SCALE GENOMIC DNA]</scope>
    <source>
        <strain evidence="3">ITEM 5010</strain>
    </source>
</reference>
<dbReference type="AlphaFoldDB" id="A0A1R3R7I3"/>